<protein>
    <submittedName>
        <fullName evidence="1">Uncharacterized protein</fullName>
    </submittedName>
</protein>
<dbReference type="Proteomes" id="UP001207468">
    <property type="component" value="Unassembled WGS sequence"/>
</dbReference>
<sequence length="160" mass="16725">MGAVLAETEEAASGRTQRRLTASSLTAVRRQGYSDGMRVLFSLPKSHNVPHSISPSDSTRVASTSGWRASPKTVQWSLSLSFSSGRTVTGQVQTRTPPGTTQVSVSPAATQILSARKMQKSWSSQSSPGSSATHPGRPGLGPVISPPKAKAGLTATRHTS</sequence>
<accession>A0ACC0U7H4</accession>
<reference evidence="1" key="1">
    <citation type="submission" date="2021-03" db="EMBL/GenBank/DDBJ databases">
        <title>Evolutionary priming and transition to the ectomycorrhizal habit in an iconic lineage of mushroom-forming fungi: is preadaptation a requirement?</title>
        <authorList>
            <consortium name="DOE Joint Genome Institute"/>
            <person name="Looney B.P."/>
            <person name="Miyauchi S."/>
            <person name="Morin E."/>
            <person name="Drula E."/>
            <person name="Courty P.E."/>
            <person name="Chicoki N."/>
            <person name="Fauchery L."/>
            <person name="Kohler A."/>
            <person name="Kuo A."/>
            <person name="LaButti K."/>
            <person name="Pangilinan J."/>
            <person name="Lipzen A."/>
            <person name="Riley R."/>
            <person name="Andreopoulos W."/>
            <person name="He G."/>
            <person name="Johnson J."/>
            <person name="Barry K.W."/>
            <person name="Grigoriev I.V."/>
            <person name="Nagy L."/>
            <person name="Hibbett D."/>
            <person name="Henrissat B."/>
            <person name="Matheny P.B."/>
            <person name="Labbe J."/>
            <person name="Martin A.F."/>
        </authorList>
    </citation>
    <scope>NUCLEOTIDE SEQUENCE</scope>
    <source>
        <strain evidence="1">BPL698</strain>
    </source>
</reference>
<name>A0ACC0U7H4_9AGAM</name>
<gene>
    <name evidence="1" type="ORF">F5148DRAFT_1204555</name>
</gene>
<evidence type="ECO:0000313" key="1">
    <source>
        <dbReference type="EMBL" id="KAI9507457.1"/>
    </source>
</evidence>
<comment type="caution">
    <text evidence="1">The sequence shown here is derived from an EMBL/GenBank/DDBJ whole genome shotgun (WGS) entry which is preliminary data.</text>
</comment>
<dbReference type="EMBL" id="JAGFNK010000124">
    <property type="protein sequence ID" value="KAI9507457.1"/>
    <property type="molecule type" value="Genomic_DNA"/>
</dbReference>
<organism evidence="1 2">
    <name type="scientific">Russula earlei</name>
    <dbReference type="NCBI Taxonomy" id="71964"/>
    <lineage>
        <taxon>Eukaryota</taxon>
        <taxon>Fungi</taxon>
        <taxon>Dikarya</taxon>
        <taxon>Basidiomycota</taxon>
        <taxon>Agaricomycotina</taxon>
        <taxon>Agaricomycetes</taxon>
        <taxon>Russulales</taxon>
        <taxon>Russulaceae</taxon>
        <taxon>Russula</taxon>
    </lineage>
</organism>
<evidence type="ECO:0000313" key="2">
    <source>
        <dbReference type="Proteomes" id="UP001207468"/>
    </source>
</evidence>
<keyword evidence="2" id="KW-1185">Reference proteome</keyword>
<proteinExistence type="predicted"/>